<protein>
    <submittedName>
        <fullName evidence="1">Uncharacterized protein</fullName>
    </submittedName>
</protein>
<name>A0ABP7SUT4_9BACT</name>
<keyword evidence="2" id="KW-1185">Reference proteome</keyword>
<organism evidence="1 2">
    <name type="scientific">Hymenobacter fastidiosus</name>
    <dbReference type="NCBI Taxonomy" id="486264"/>
    <lineage>
        <taxon>Bacteria</taxon>
        <taxon>Pseudomonadati</taxon>
        <taxon>Bacteroidota</taxon>
        <taxon>Cytophagia</taxon>
        <taxon>Cytophagales</taxon>
        <taxon>Hymenobacteraceae</taxon>
        <taxon>Hymenobacter</taxon>
    </lineage>
</organism>
<gene>
    <name evidence="1" type="ORF">GCM10022408_32480</name>
</gene>
<dbReference type="EMBL" id="BAABDJ010000037">
    <property type="protein sequence ID" value="GAA4016504.1"/>
    <property type="molecule type" value="Genomic_DNA"/>
</dbReference>
<sequence length="101" mass="11497">MGLRMEILPTVQAKANDAILLHLGSWLDEKRGAAIQAEYGFATYCFGQEAYRFSVDYPVDWSVTTYSEAIASVQQALRVAYPFLKEESIRRLSSCFSYAWK</sequence>
<dbReference type="Proteomes" id="UP001500567">
    <property type="component" value="Unassembled WGS sequence"/>
</dbReference>
<comment type="caution">
    <text evidence="1">The sequence shown here is derived from an EMBL/GenBank/DDBJ whole genome shotgun (WGS) entry which is preliminary data.</text>
</comment>
<proteinExistence type="predicted"/>
<accession>A0ABP7SUT4</accession>
<evidence type="ECO:0000313" key="1">
    <source>
        <dbReference type="EMBL" id="GAA4016504.1"/>
    </source>
</evidence>
<evidence type="ECO:0000313" key="2">
    <source>
        <dbReference type="Proteomes" id="UP001500567"/>
    </source>
</evidence>
<reference evidence="2" key="1">
    <citation type="journal article" date="2019" name="Int. J. Syst. Evol. Microbiol.">
        <title>The Global Catalogue of Microorganisms (GCM) 10K type strain sequencing project: providing services to taxonomists for standard genome sequencing and annotation.</title>
        <authorList>
            <consortium name="The Broad Institute Genomics Platform"/>
            <consortium name="The Broad Institute Genome Sequencing Center for Infectious Disease"/>
            <person name="Wu L."/>
            <person name="Ma J."/>
        </authorList>
    </citation>
    <scope>NUCLEOTIDE SEQUENCE [LARGE SCALE GENOMIC DNA]</scope>
    <source>
        <strain evidence="2">JCM 17224</strain>
    </source>
</reference>